<dbReference type="FunFam" id="1.20.1280.290:FF:000001">
    <property type="entry name" value="Bidirectional sugar transporter SWEET"/>
    <property type="match status" value="1"/>
</dbReference>
<keyword evidence="7 9" id="KW-1133">Transmembrane helix</keyword>
<dbReference type="InterPro" id="IPR047664">
    <property type="entry name" value="SWEET"/>
</dbReference>
<evidence type="ECO:0000313" key="10">
    <source>
        <dbReference type="EMBL" id="KAH7425494.1"/>
    </source>
</evidence>
<evidence type="ECO:0000256" key="6">
    <source>
        <dbReference type="ARBA" id="ARBA00022737"/>
    </source>
</evidence>
<evidence type="ECO:0000256" key="7">
    <source>
        <dbReference type="ARBA" id="ARBA00022989"/>
    </source>
</evidence>
<dbReference type="GO" id="GO:0051119">
    <property type="term" value="F:sugar transmembrane transporter activity"/>
    <property type="evidence" value="ECO:0007669"/>
    <property type="project" value="InterPro"/>
</dbReference>
<feature type="transmembrane region" description="Helical" evidence="9">
    <location>
        <begin position="69"/>
        <end position="92"/>
    </location>
</feature>
<dbReference type="EMBL" id="CM035416">
    <property type="protein sequence ID" value="KAH7425494.1"/>
    <property type="molecule type" value="Genomic_DNA"/>
</dbReference>
<evidence type="ECO:0000256" key="8">
    <source>
        <dbReference type="ARBA" id="ARBA00023136"/>
    </source>
</evidence>
<feature type="transmembrane region" description="Helical" evidence="9">
    <location>
        <begin position="131"/>
        <end position="151"/>
    </location>
</feature>
<evidence type="ECO:0000256" key="1">
    <source>
        <dbReference type="ARBA" id="ARBA00004127"/>
    </source>
</evidence>
<dbReference type="Gene3D" id="1.20.1280.290">
    <property type="match status" value="2"/>
</dbReference>
<protein>
    <recommendedName>
        <fullName evidence="9">Bidirectional sugar transporter SWEET</fullName>
    </recommendedName>
</protein>
<evidence type="ECO:0000256" key="5">
    <source>
        <dbReference type="ARBA" id="ARBA00022692"/>
    </source>
</evidence>
<dbReference type="GO" id="GO:0012505">
    <property type="term" value="C:endomembrane system"/>
    <property type="evidence" value="ECO:0007669"/>
    <property type="project" value="UniProtKB-SubCell"/>
</dbReference>
<feature type="transmembrane region" description="Helical" evidence="9">
    <location>
        <begin position="104"/>
        <end position="125"/>
    </location>
</feature>
<sequence>MRMMKERTAFIIGVIGNVTATLVYASPMVTFYRIAKKKDSGSFSPIPYITTLLSASLWTYYGVIKPKGYLIASTCSIGMFLQTFYIAIYIVYATVPKRMRAIKLLVISWIAFTAILLSTLFGSSGDKRLTIIGYICAISSIINYASPLSILRKVITTKSVEYMPFLLSLSIFVNGGTWVTYSFIVKDAFLGVPTGTGWLFGTLQLLLYVCYYKRTPKKSNQVETSFETINICTTGQLELGQTFKPEEAGRQAEAC</sequence>
<dbReference type="GO" id="GO:0016020">
    <property type="term" value="C:membrane"/>
    <property type="evidence" value="ECO:0007669"/>
    <property type="project" value="InterPro"/>
</dbReference>
<feature type="transmembrane region" description="Helical" evidence="9">
    <location>
        <begin position="12"/>
        <end position="34"/>
    </location>
</feature>
<comment type="function">
    <text evidence="9">Mediates both low-affinity uptake and efflux of sugar across the membrane.</text>
</comment>
<comment type="similarity">
    <text evidence="2 9">Belongs to the SWEET sugar transporter family.</text>
</comment>
<dbReference type="InterPro" id="IPR004316">
    <property type="entry name" value="SWEET_rpt"/>
</dbReference>
<dbReference type="Proteomes" id="UP000825935">
    <property type="component" value="Chromosome 11"/>
</dbReference>
<feature type="transmembrane region" description="Helical" evidence="9">
    <location>
        <begin position="190"/>
        <end position="211"/>
    </location>
</feature>
<accession>A0A8T2TVT5</accession>
<comment type="caution">
    <text evidence="9">Lacks conserved residue(s) required for the propagation of feature annotation.</text>
</comment>
<keyword evidence="11" id="KW-1185">Reference proteome</keyword>
<proteinExistence type="inferred from homology"/>
<comment type="subcellular location">
    <subcellularLocation>
        <location evidence="1">Endomembrane system</location>
        <topology evidence="1">Multi-pass membrane protein</topology>
    </subcellularLocation>
</comment>
<dbReference type="FunFam" id="1.20.1280.290:FF:000002">
    <property type="entry name" value="Bidirectional sugar transporter SWEET"/>
    <property type="match status" value="1"/>
</dbReference>
<evidence type="ECO:0000256" key="9">
    <source>
        <dbReference type="RuleBase" id="RU910715"/>
    </source>
</evidence>
<dbReference type="PANTHER" id="PTHR10791:SF142">
    <property type="entry name" value="BIDIRECTIONAL SUGAR TRANSPORTER SWEET16"/>
    <property type="match status" value="1"/>
</dbReference>
<keyword evidence="6" id="KW-0677">Repeat</keyword>
<keyword evidence="8 9" id="KW-0472">Membrane</keyword>
<evidence type="ECO:0000313" key="11">
    <source>
        <dbReference type="Proteomes" id="UP000825935"/>
    </source>
</evidence>
<dbReference type="OrthoDB" id="409725at2759"/>
<keyword evidence="4 9" id="KW-0762">Sugar transport</keyword>
<feature type="transmembrane region" description="Helical" evidence="9">
    <location>
        <begin position="163"/>
        <end position="184"/>
    </location>
</feature>
<dbReference type="OMA" id="PCELSAC"/>
<organism evidence="10 11">
    <name type="scientific">Ceratopteris richardii</name>
    <name type="common">Triangle waterfern</name>
    <dbReference type="NCBI Taxonomy" id="49495"/>
    <lineage>
        <taxon>Eukaryota</taxon>
        <taxon>Viridiplantae</taxon>
        <taxon>Streptophyta</taxon>
        <taxon>Embryophyta</taxon>
        <taxon>Tracheophyta</taxon>
        <taxon>Polypodiopsida</taxon>
        <taxon>Polypodiidae</taxon>
        <taxon>Polypodiales</taxon>
        <taxon>Pteridineae</taxon>
        <taxon>Pteridaceae</taxon>
        <taxon>Parkerioideae</taxon>
        <taxon>Ceratopteris</taxon>
    </lineage>
</organism>
<evidence type="ECO:0000256" key="3">
    <source>
        <dbReference type="ARBA" id="ARBA00022448"/>
    </source>
</evidence>
<comment type="caution">
    <text evidence="10">The sequence shown here is derived from an EMBL/GenBank/DDBJ whole genome shotgun (WGS) entry which is preliminary data.</text>
</comment>
<dbReference type="AlphaFoldDB" id="A0A8T2TVT5"/>
<reference evidence="10" key="1">
    <citation type="submission" date="2021-08" db="EMBL/GenBank/DDBJ databases">
        <title>WGS assembly of Ceratopteris richardii.</title>
        <authorList>
            <person name="Marchant D.B."/>
            <person name="Chen G."/>
            <person name="Jenkins J."/>
            <person name="Shu S."/>
            <person name="Leebens-Mack J."/>
            <person name="Grimwood J."/>
            <person name="Schmutz J."/>
            <person name="Soltis P."/>
            <person name="Soltis D."/>
            <person name="Chen Z.-H."/>
        </authorList>
    </citation>
    <scope>NUCLEOTIDE SEQUENCE</scope>
    <source>
        <strain evidence="10">Whitten #5841</strain>
        <tissue evidence="10">Leaf</tissue>
    </source>
</reference>
<evidence type="ECO:0000256" key="4">
    <source>
        <dbReference type="ARBA" id="ARBA00022597"/>
    </source>
</evidence>
<gene>
    <name evidence="10" type="ORF">KP509_11G057300</name>
</gene>
<evidence type="ECO:0000256" key="2">
    <source>
        <dbReference type="ARBA" id="ARBA00007809"/>
    </source>
</evidence>
<keyword evidence="3 9" id="KW-0813">Transport</keyword>
<name>A0A8T2TVT5_CERRI</name>
<dbReference type="Pfam" id="PF03083">
    <property type="entry name" value="MtN3_slv"/>
    <property type="match status" value="2"/>
</dbReference>
<dbReference type="PANTHER" id="PTHR10791">
    <property type="entry name" value="RAG1-ACTIVATING PROTEIN 1"/>
    <property type="match status" value="1"/>
</dbReference>
<keyword evidence="5 9" id="KW-0812">Transmembrane</keyword>